<dbReference type="InterPro" id="IPR013762">
    <property type="entry name" value="Integrase-like_cat_sf"/>
</dbReference>
<name>A0A4U2PTT4_9BACL</name>
<dbReference type="PANTHER" id="PTHR30349">
    <property type="entry name" value="PHAGE INTEGRASE-RELATED"/>
    <property type="match status" value="1"/>
</dbReference>
<proteinExistence type="inferred from homology"/>
<comment type="caution">
    <text evidence="7">The sequence shown here is derived from an EMBL/GenBank/DDBJ whole genome shotgun (WGS) entry which is preliminary data.</text>
</comment>
<keyword evidence="2 4" id="KW-0238">DNA-binding</keyword>
<dbReference type="Pfam" id="PF00589">
    <property type="entry name" value="Phage_integrase"/>
    <property type="match status" value="1"/>
</dbReference>
<sequence>MFSEITFQIENFMLYCTSRNLAKRTLASYEQTLKLFAVYLEREHQTTDFKEVGSGHIRMYVKYVQDRGKYSVVSREESRNSNHPELRGDYNKLVSATTIANYVRNIKVFFNWFHTIEREIQKNPVGQIALPKVERKQKHTLSESEIVLILRQFDTTKFHGYRNWMIFRLLLDTGMRINECVNLEPKHIDFNKRAILIVKPKNKQQRFVYFSSKLSVELKSWLKHRDRYKESQWLFPTTKGTQLDVRNYEYALRQAGKAIGLNVHPHQLRNNYAKYYILAGGDWFTLSRILGHASVETTQKAYLDFTDDEVRGKAQLHSPLNTLKI</sequence>
<evidence type="ECO:0000256" key="4">
    <source>
        <dbReference type="PROSITE-ProRule" id="PRU01248"/>
    </source>
</evidence>
<feature type="domain" description="Tyr recombinase" evidence="5">
    <location>
        <begin position="136"/>
        <end position="315"/>
    </location>
</feature>
<feature type="domain" description="Core-binding (CB)" evidence="6">
    <location>
        <begin position="3"/>
        <end position="114"/>
    </location>
</feature>
<evidence type="ECO:0000256" key="3">
    <source>
        <dbReference type="ARBA" id="ARBA00023172"/>
    </source>
</evidence>
<dbReference type="InterPro" id="IPR002104">
    <property type="entry name" value="Integrase_catalytic"/>
</dbReference>
<dbReference type="PROSITE" id="PS51898">
    <property type="entry name" value="TYR_RECOMBINASE"/>
    <property type="match status" value="1"/>
</dbReference>
<gene>
    <name evidence="7" type="ORF">C1I60_21575</name>
</gene>
<evidence type="ECO:0000313" key="8">
    <source>
        <dbReference type="Proteomes" id="UP000308114"/>
    </source>
</evidence>
<keyword evidence="3" id="KW-0233">DNA recombination</keyword>
<dbReference type="PANTHER" id="PTHR30349:SF41">
    <property type="entry name" value="INTEGRASE_RECOMBINASE PROTEIN MJ0367-RELATED"/>
    <property type="match status" value="1"/>
</dbReference>
<dbReference type="RefSeq" id="WP_137063546.1">
    <property type="nucleotide sequence ID" value="NZ_PNXQ01000016.1"/>
</dbReference>
<dbReference type="CDD" id="cd00397">
    <property type="entry name" value="DNA_BRE_C"/>
    <property type="match status" value="1"/>
</dbReference>
<evidence type="ECO:0000313" key="7">
    <source>
        <dbReference type="EMBL" id="TKH41900.1"/>
    </source>
</evidence>
<dbReference type="InterPro" id="IPR011010">
    <property type="entry name" value="DNA_brk_join_enz"/>
</dbReference>
<dbReference type="EMBL" id="PNXQ01000016">
    <property type="protein sequence ID" value="TKH41900.1"/>
    <property type="molecule type" value="Genomic_DNA"/>
</dbReference>
<evidence type="ECO:0000256" key="1">
    <source>
        <dbReference type="ARBA" id="ARBA00008857"/>
    </source>
</evidence>
<dbReference type="PROSITE" id="PS51900">
    <property type="entry name" value="CB"/>
    <property type="match status" value="1"/>
</dbReference>
<dbReference type="Proteomes" id="UP000308114">
    <property type="component" value="Unassembled WGS sequence"/>
</dbReference>
<evidence type="ECO:0000259" key="6">
    <source>
        <dbReference type="PROSITE" id="PS51900"/>
    </source>
</evidence>
<accession>A0A4U2PTT4</accession>
<dbReference type="InterPro" id="IPR010998">
    <property type="entry name" value="Integrase_recombinase_N"/>
</dbReference>
<comment type="similarity">
    <text evidence="1">Belongs to the 'phage' integrase family.</text>
</comment>
<dbReference type="GO" id="GO:0006310">
    <property type="term" value="P:DNA recombination"/>
    <property type="evidence" value="ECO:0007669"/>
    <property type="project" value="UniProtKB-KW"/>
</dbReference>
<organism evidence="7 8">
    <name type="scientific">Paenibacillus terrae</name>
    <dbReference type="NCBI Taxonomy" id="159743"/>
    <lineage>
        <taxon>Bacteria</taxon>
        <taxon>Bacillati</taxon>
        <taxon>Bacillota</taxon>
        <taxon>Bacilli</taxon>
        <taxon>Bacillales</taxon>
        <taxon>Paenibacillaceae</taxon>
        <taxon>Paenibacillus</taxon>
    </lineage>
</organism>
<dbReference type="Gene3D" id="1.10.443.10">
    <property type="entry name" value="Intergrase catalytic core"/>
    <property type="match status" value="1"/>
</dbReference>
<reference evidence="7 8" key="1">
    <citation type="submission" date="2018-01" db="EMBL/GenBank/DDBJ databases">
        <title>Bacillales members from the olive rhizosphere are effective biological control agents against Verticillium dahliae.</title>
        <authorList>
            <person name="Gomez-Lama C."/>
            <person name="Legarda G."/>
            <person name="Ruano-Rosa D."/>
            <person name="Pizarro-Tobias P."/>
            <person name="Valverde-Corredor A."/>
            <person name="Niqui J.L."/>
            <person name="Trivino J.C."/>
            <person name="Roca A."/>
            <person name="Mercado-Blanco J."/>
        </authorList>
    </citation>
    <scope>NUCLEOTIDE SEQUENCE [LARGE SCALE GENOMIC DNA]</scope>
    <source>
        <strain evidence="7 8">PIC167</strain>
    </source>
</reference>
<dbReference type="InterPro" id="IPR044068">
    <property type="entry name" value="CB"/>
</dbReference>
<dbReference type="GO" id="GO:0003677">
    <property type="term" value="F:DNA binding"/>
    <property type="evidence" value="ECO:0007669"/>
    <property type="project" value="UniProtKB-UniRule"/>
</dbReference>
<evidence type="ECO:0000259" key="5">
    <source>
        <dbReference type="PROSITE" id="PS51898"/>
    </source>
</evidence>
<evidence type="ECO:0000256" key="2">
    <source>
        <dbReference type="ARBA" id="ARBA00023125"/>
    </source>
</evidence>
<dbReference type="Gene3D" id="1.10.150.130">
    <property type="match status" value="1"/>
</dbReference>
<dbReference type="AlphaFoldDB" id="A0A4U2PTT4"/>
<dbReference type="InterPro" id="IPR050090">
    <property type="entry name" value="Tyrosine_recombinase_XerCD"/>
</dbReference>
<dbReference type="SUPFAM" id="SSF56349">
    <property type="entry name" value="DNA breaking-rejoining enzymes"/>
    <property type="match status" value="1"/>
</dbReference>
<dbReference type="GO" id="GO:0015074">
    <property type="term" value="P:DNA integration"/>
    <property type="evidence" value="ECO:0007669"/>
    <property type="project" value="InterPro"/>
</dbReference>
<protein>
    <submittedName>
        <fullName evidence="7">Integrase</fullName>
    </submittedName>
</protein>